<dbReference type="InterPro" id="IPR051049">
    <property type="entry name" value="Dienelactone_hydrolase-like"/>
</dbReference>
<dbReference type="InterPro" id="IPR029058">
    <property type="entry name" value="AB_hydrolase_fold"/>
</dbReference>
<dbReference type="InterPro" id="IPR002925">
    <property type="entry name" value="Dienelactn_hydro"/>
</dbReference>
<organism evidence="3 4">
    <name type="scientific">Limnovirga soli</name>
    <dbReference type="NCBI Taxonomy" id="2656915"/>
    <lineage>
        <taxon>Bacteria</taxon>
        <taxon>Pseudomonadati</taxon>
        <taxon>Bacteroidota</taxon>
        <taxon>Chitinophagia</taxon>
        <taxon>Chitinophagales</taxon>
        <taxon>Chitinophagaceae</taxon>
        <taxon>Limnovirga</taxon>
    </lineage>
</organism>
<accession>A0A8J8FC43</accession>
<feature type="domain" description="Dienelactone hydrolase" evidence="2">
    <location>
        <begin position="87"/>
        <end position="276"/>
    </location>
</feature>
<evidence type="ECO:0000313" key="3">
    <source>
        <dbReference type="EMBL" id="NNV55316.1"/>
    </source>
</evidence>
<name>A0A8J8FC43_9BACT</name>
<reference evidence="3" key="1">
    <citation type="submission" date="2019-10" db="EMBL/GenBank/DDBJ databases">
        <title>Draft genome sequence of Panacibacter sp. KCS-6.</title>
        <authorList>
            <person name="Yim K.J."/>
        </authorList>
    </citation>
    <scope>NUCLEOTIDE SEQUENCE</scope>
    <source>
        <strain evidence="3">KCS-6</strain>
    </source>
</reference>
<comment type="caution">
    <text evidence="3">The sequence shown here is derived from an EMBL/GenBank/DDBJ whole genome shotgun (WGS) entry which is preliminary data.</text>
</comment>
<gene>
    <name evidence="3" type="ORF">GD597_07595</name>
</gene>
<evidence type="ECO:0000313" key="4">
    <source>
        <dbReference type="Proteomes" id="UP000598971"/>
    </source>
</evidence>
<evidence type="ECO:0000259" key="2">
    <source>
        <dbReference type="Pfam" id="PF01738"/>
    </source>
</evidence>
<dbReference type="PANTHER" id="PTHR46623:SF7">
    <property type="entry name" value="CARBOXYMETHYLENEBUTENOLIDASE"/>
    <property type="match status" value="1"/>
</dbReference>
<dbReference type="EMBL" id="WHPF01000005">
    <property type="protein sequence ID" value="NNV55316.1"/>
    <property type="molecule type" value="Genomic_DNA"/>
</dbReference>
<dbReference type="AlphaFoldDB" id="A0A8J8FC43"/>
<sequence length="279" mass="30738">MKKIAFLSMLLLPFLSSKAQMNMSCCMPTTATEKYALNLNDKNFVSAHAEPLPYTYTGAGADISYKAADGTDAHAWEIKAAKPTPYYIFVIHEWWGLNDYIKKQSEQLANDLGVNVIALDLYDKQVASTREDATKYMQSVKTERAMAIIKGAYNYVGSSAKVFTIGWCFGGGWSLQTSIEGGKQAVGCMMYYGQPEKDVNRLKTINCDIVGFFGNLDQWPSPAVVDQFVKDAAAAGVKLSVNRYEANHAFANPSNPNHNQAATDDAYAKVLAFVKARMN</sequence>
<keyword evidence="3" id="KW-0378">Hydrolase</keyword>
<keyword evidence="1" id="KW-0732">Signal</keyword>
<proteinExistence type="predicted"/>
<dbReference type="Gene3D" id="3.40.50.1820">
    <property type="entry name" value="alpha/beta hydrolase"/>
    <property type="match status" value="1"/>
</dbReference>
<protein>
    <submittedName>
        <fullName evidence="3">Dienelactone hydrolase family protein</fullName>
    </submittedName>
</protein>
<dbReference type="PANTHER" id="PTHR46623">
    <property type="entry name" value="CARBOXYMETHYLENEBUTENOLIDASE-RELATED"/>
    <property type="match status" value="1"/>
</dbReference>
<dbReference type="Proteomes" id="UP000598971">
    <property type="component" value="Unassembled WGS sequence"/>
</dbReference>
<dbReference type="SUPFAM" id="SSF53474">
    <property type="entry name" value="alpha/beta-Hydrolases"/>
    <property type="match status" value="1"/>
</dbReference>
<dbReference type="RefSeq" id="WP_171607247.1">
    <property type="nucleotide sequence ID" value="NZ_WHPF01000005.1"/>
</dbReference>
<dbReference type="GO" id="GO:0016787">
    <property type="term" value="F:hydrolase activity"/>
    <property type="evidence" value="ECO:0007669"/>
    <property type="project" value="UniProtKB-KW"/>
</dbReference>
<keyword evidence="4" id="KW-1185">Reference proteome</keyword>
<evidence type="ECO:0000256" key="1">
    <source>
        <dbReference type="SAM" id="SignalP"/>
    </source>
</evidence>
<dbReference type="Pfam" id="PF01738">
    <property type="entry name" value="DLH"/>
    <property type="match status" value="1"/>
</dbReference>
<feature type="signal peptide" evidence="1">
    <location>
        <begin position="1"/>
        <end position="19"/>
    </location>
</feature>
<feature type="chain" id="PRO_5035236807" evidence="1">
    <location>
        <begin position="20"/>
        <end position="279"/>
    </location>
</feature>